<dbReference type="Proteomes" id="UP000664288">
    <property type="component" value="Unassembled WGS sequence"/>
</dbReference>
<dbReference type="PANTHER" id="PTHR11365:SF23">
    <property type="entry name" value="HYPOTHETICAL 5-OXOPROLINASE (EUROFUNG)-RELATED"/>
    <property type="match status" value="1"/>
</dbReference>
<gene>
    <name evidence="2" type="ORF">J1C47_10795</name>
</gene>
<accession>A0ABS3J4W9</accession>
<evidence type="ECO:0000313" key="3">
    <source>
        <dbReference type="Proteomes" id="UP000664288"/>
    </source>
</evidence>
<evidence type="ECO:0000313" key="2">
    <source>
        <dbReference type="EMBL" id="MBO0904132.1"/>
    </source>
</evidence>
<comment type="caution">
    <text evidence="2">The sequence shown here is derived from an EMBL/GenBank/DDBJ whole genome shotgun (WGS) entry which is preliminary data.</text>
</comment>
<keyword evidence="3" id="KW-1185">Reference proteome</keyword>
<protein>
    <submittedName>
        <fullName evidence="2">Hydantoinase B/oxoprolinase family protein</fullName>
    </submittedName>
</protein>
<dbReference type="InterPro" id="IPR003692">
    <property type="entry name" value="Hydantoinase_B"/>
</dbReference>
<dbReference type="InterPro" id="IPR045079">
    <property type="entry name" value="Oxoprolinase-like"/>
</dbReference>
<name>A0ABS3J4W9_9HYPH</name>
<feature type="domain" description="Hydantoinase B/oxoprolinase" evidence="1">
    <location>
        <begin position="3"/>
        <end position="529"/>
    </location>
</feature>
<dbReference type="Pfam" id="PF02538">
    <property type="entry name" value="Hydantoinase_B"/>
    <property type="match status" value="1"/>
</dbReference>
<dbReference type="RefSeq" id="WP_207350772.1">
    <property type="nucleotide sequence ID" value="NZ_JAFMPY010000009.1"/>
</dbReference>
<dbReference type="PANTHER" id="PTHR11365">
    <property type="entry name" value="5-OXOPROLINASE RELATED"/>
    <property type="match status" value="1"/>
</dbReference>
<reference evidence="2 3" key="1">
    <citation type="submission" date="2021-03" db="EMBL/GenBank/DDBJ databases">
        <title>Whole genome sequence of Jiella sp. MQZ13P-4.</title>
        <authorList>
            <person name="Tuo L."/>
        </authorList>
    </citation>
    <scope>NUCLEOTIDE SEQUENCE [LARGE SCALE GENOMIC DNA]</scope>
    <source>
        <strain evidence="2 3">MQZ13P-4</strain>
    </source>
</reference>
<organism evidence="2 3">
    <name type="scientific">Jiella sonneratiae</name>
    <dbReference type="NCBI Taxonomy" id="2816856"/>
    <lineage>
        <taxon>Bacteria</taxon>
        <taxon>Pseudomonadati</taxon>
        <taxon>Pseudomonadota</taxon>
        <taxon>Alphaproteobacteria</taxon>
        <taxon>Hyphomicrobiales</taxon>
        <taxon>Aurantimonadaceae</taxon>
        <taxon>Jiella</taxon>
    </lineage>
</organism>
<evidence type="ECO:0000259" key="1">
    <source>
        <dbReference type="Pfam" id="PF02538"/>
    </source>
</evidence>
<proteinExistence type="predicted"/>
<sequence>MFDTVTLRILANHSRAAAENMARTLFRTAHSAFVKETQDFTVMILDPQGRTVAVPMDFGATWYPGLTCGRAIGMIDDYRPGDVGFTNDPYSGYLATHAPDTHLWKPVFHDGEIVAWTAGHIHNTDMGGAVPASLSRSLTEIHQEGLRFPPMKLMREGVFDEQILKIMATNVRKPDLNVGDIKALVGALNTGERKVLSMIEKFGIETFREGLGELLDYAEAQARGVLADIPDGRYSFADYADEDSVEGNPCRLNLTLTIEGDSAVLDFTGSDPQLASSLNVPSGGDPRHSMLLVGIYYVLYTLKPGILLNQGLTRPFTCITPEGTVLNPQFPAAVGMRSLTCARLRSVIFGAFSQAIPQRLPAAPAGNNCIVNVMTTDERRRRTVIAAVNPVVGGGGAMPHRDGTNGSGADAAYLKNTPIEITEAETPIQFVRYGLRPDSGGAGRWRGGLATEMAFRVFAPDSRITARNRDRSFFRPWGVLGGRAAGLSDMVVNPGTPEERRLGNTDIAVLQPGDVLSIHSAGGGGRGDPFEREAWRVALDVARGYVGEASALQDYGVVIREGVLDEAATTALRAARAPAGALPHFHFGPERESYERSWTTEAYDALTAILAALPVHWRFFVKTEIFAARRAADGRQSVEEAFAAVRRRFPQIPQITQGIETAEACG</sequence>
<dbReference type="EMBL" id="JAFMPY010000009">
    <property type="protein sequence ID" value="MBO0904132.1"/>
    <property type="molecule type" value="Genomic_DNA"/>
</dbReference>